<dbReference type="EMBL" id="JANBQB010001978">
    <property type="protein sequence ID" value="KAJ1969200.1"/>
    <property type="molecule type" value="Genomic_DNA"/>
</dbReference>
<feature type="coiled-coil region" evidence="1">
    <location>
        <begin position="154"/>
        <end position="195"/>
    </location>
</feature>
<sequence>MPLPHIGLLIVGSAALVTIAGAIIWLDSVNRDNHHFDRIRTFGNRRRRRCQWCGQAAAVGSPQQCDCMLRPNNQVVEPANEPRHRVLGSEKSNEPRHGPLTSEKAATPIGASADAQVPVVASEDGSGPRQRQPWTSRAVLDEELESLETEYSYMKVMERELHAKRQQLLGEQEELLQLEQQVKAQRQRLSQTSLAANAVEVLQSQLGQMAMDNSQKPHQLATPSQNTESEQQRLDTLAAPSLVSSSSASEVFQPTSALMVA</sequence>
<proteinExistence type="predicted"/>
<keyword evidence="3" id="KW-1133">Transmembrane helix</keyword>
<accession>A0A9W8E8V6</accession>
<evidence type="ECO:0000313" key="4">
    <source>
        <dbReference type="EMBL" id="KAJ1969200.1"/>
    </source>
</evidence>
<protein>
    <submittedName>
        <fullName evidence="4">Uncharacterized protein</fullName>
    </submittedName>
</protein>
<keyword evidence="3" id="KW-0472">Membrane</keyword>
<evidence type="ECO:0000313" key="5">
    <source>
        <dbReference type="Proteomes" id="UP001151582"/>
    </source>
</evidence>
<evidence type="ECO:0000256" key="1">
    <source>
        <dbReference type="SAM" id="Coils"/>
    </source>
</evidence>
<keyword evidence="1" id="KW-0175">Coiled coil</keyword>
<feature type="non-terminal residue" evidence="4">
    <location>
        <position position="261"/>
    </location>
</feature>
<feature type="region of interest" description="Disordered" evidence="2">
    <location>
        <begin position="212"/>
        <end position="235"/>
    </location>
</feature>
<dbReference type="AlphaFoldDB" id="A0A9W8E8V6"/>
<reference evidence="4" key="1">
    <citation type="submission" date="2022-07" db="EMBL/GenBank/DDBJ databases">
        <title>Phylogenomic reconstructions and comparative analyses of Kickxellomycotina fungi.</title>
        <authorList>
            <person name="Reynolds N.K."/>
            <person name="Stajich J.E."/>
            <person name="Barry K."/>
            <person name="Grigoriev I.V."/>
            <person name="Crous P."/>
            <person name="Smith M.E."/>
        </authorList>
    </citation>
    <scope>NUCLEOTIDE SEQUENCE</scope>
    <source>
        <strain evidence="4">RSA 567</strain>
    </source>
</reference>
<feature type="transmembrane region" description="Helical" evidence="3">
    <location>
        <begin position="6"/>
        <end position="26"/>
    </location>
</feature>
<feature type="region of interest" description="Disordered" evidence="2">
    <location>
        <begin position="78"/>
        <end position="111"/>
    </location>
</feature>
<dbReference type="Proteomes" id="UP001151582">
    <property type="component" value="Unassembled WGS sequence"/>
</dbReference>
<organism evidence="4 5">
    <name type="scientific">Dimargaris verticillata</name>
    <dbReference type="NCBI Taxonomy" id="2761393"/>
    <lineage>
        <taxon>Eukaryota</taxon>
        <taxon>Fungi</taxon>
        <taxon>Fungi incertae sedis</taxon>
        <taxon>Zoopagomycota</taxon>
        <taxon>Kickxellomycotina</taxon>
        <taxon>Dimargaritomycetes</taxon>
        <taxon>Dimargaritales</taxon>
        <taxon>Dimargaritaceae</taxon>
        <taxon>Dimargaris</taxon>
    </lineage>
</organism>
<gene>
    <name evidence="4" type="ORF">H4R34_006188</name>
</gene>
<feature type="compositionally biased region" description="Polar residues" evidence="2">
    <location>
        <begin position="212"/>
        <end position="229"/>
    </location>
</feature>
<dbReference type="OrthoDB" id="10450440at2759"/>
<keyword evidence="3" id="KW-0812">Transmembrane</keyword>
<evidence type="ECO:0000256" key="2">
    <source>
        <dbReference type="SAM" id="MobiDB-lite"/>
    </source>
</evidence>
<feature type="compositionally biased region" description="Basic and acidic residues" evidence="2">
    <location>
        <begin position="80"/>
        <end position="97"/>
    </location>
</feature>
<name>A0A9W8E8V6_9FUNG</name>
<keyword evidence="5" id="KW-1185">Reference proteome</keyword>
<comment type="caution">
    <text evidence="4">The sequence shown here is derived from an EMBL/GenBank/DDBJ whole genome shotgun (WGS) entry which is preliminary data.</text>
</comment>
<evidence type="ECO:0000256" key="3">
    <source>
        <dbReference type="SAM" id="Phobius"/>
    </source>
</evidence>